<evidence type="ECO:0000256" key="1">
    <source>
        <dbReference type="SAM" id="MobiDB-lite"/>
    </source>
</evidence>
<dbReference type="InterPro" id="IPR003343">
    <property type="entry name" value="Big_2"/>
</dbReference>
<feature type="chain" id="PRO_5039227359" evidence="2">
    <location>
        <begin position="25"/>
        <end position="1014"/>
    </location>
</feature>
<evidence type="ECO:0000313" key="5">
    <source>
        <dbReference type="Proteomes" id="UP000823613"/>
    </source>
</evidence>
<dbReference type="SUPFAM" id="SSF49373">
    <property type="entry name" value="Invasin/intimin cell-adhesion fragments"/>
    <property type="match status" value="2"/>
</dbReference>
<feature type="region of interest" description="Disordered" evidence="1">
    <location>
        <begin position="490"/>
        <end position="509"/>
    </location>
</feature>
<organism evidence="4 5">
    <name type="scientific">Candidatus Onthovivens merdipullorum</name>
    <dbReference type="NCBI Taxonomy" id="2840889"/>
    <lineage>
        <taxon>Bacteria</taxon>
        <taxon>Bacillati</taxon>
        <taxon>Bacillota</taxon>
        <taxon>Bacilli</taxon>
        <taxon>Bacillales</taxon>
        <taxon>Candidatus Onthovivens</taxon>
    </lineage>
</organism>
<sequence>MKKRKMGNILVLSALLTLSVTALSACKEDNTTQTSTDITIGNAVSQMEVGDSLTLTATSGEATLEGVTWSSSNPTVLTVDSALGTVIAHSVGSATITASKEGYTSTSITITVVDPTLENMSITLGATSIYAGQTTTISAKSESGFTLDNVTYRSSNENFAVVGNGIVRGLNPGTTTITATREGYNPATATLTVLEGEAPAQTYLIRFNDITGVTFSCDVDSAEAGETVQFSVTPDEGIEVLNVTMNGTPLESDGSGHYSFTMPNQDVTISASITLANAEIYVDGDMTFALIETETTGLYKATQTIPEEVSLSFRQKDETTNTVKSFSIQDIDVYKSFAKIENPADYHNYQFTLPGGFTYEFYFDKNATTRPIYIRRISVDTLPTNYTQFENLFDSGNQRLSVFPQDVRTVAYTNEIDNVKYNFTRYNGNKSVAKITNLQGVETALVYKSIDNGVLTIVDNYVESDTDQTSRGDTTPFSLRAKVYETESEAASSSLKTLDEPEGWGSNGNEGSVTNEAEAIFQANYYSHNYNSLEFEFMDAYRTGFQSDYLQSSNISVSSVENATDHTFTTTITSYKTLVDSTNSIYEHYVYNLEITFDEAGKILEGSYLETLYGRDAYDFTLGNEGFLPGGEQKGTTVNEFNFAYTYGDLSDATSTDLPDVSPYFIQTIDSIRINNDDENTDLSKNVLRRNDEISIEEGTLEIEFSPSTALDVDQYNVISSSDEKVIGPSNIYYLYQAKKEGSSTLTIGNGVTNGPTVEVNVEVANSVKFHSAFFDGTKYNLNTVVSVDTANIVTVYDQSKSQVYLGITPDTASNQNLTFVIPEQYQSIVSLSYDPDTYLLTIVTQKVAKKTEVTFTIESPDKDPEVSSIGFTINILPKPTTTLDDLVGNWVPSKEQDSMIGSTKGHTLVFTNETVTVSDSQDTWYKATVSTGTVSKDFAYRIEETYNTVEARSITSGEYVYIDYNSETHEFGIVYELQGSWEGQDSGMSNFLIGTDTGDEDYNPYIYEYFVKA</sequence>
<gene>
    <name evidence="4" type="ORF">IAC58_03510</name>
</gene>
<proteinExistence type="predicted"/>
<name>A0A9D9DK35_9BACL</name>
<protein>
    <submittedName>
        <fullName evidence="4">Ig domain-containing protein</fullName>
    </submittedName>
</protein>
<feature type="signal peptide" evidence="2">
    <location>
        <begin position="1"/>
        <end position="24"/>
    </location>
</feature>
<evidence type="ECO:0000256" key="2">
    <source>
        <dbReference type="SAM" id="SignalP"/>
    </source>
</evidence>
<dbReference type="Pfam" id="PF02368">
    <property type="entry name" value="Big_2"/>
    <property type="match status" value="1"/>
</dbReference>
<dbReference type="Proteomes" id="UP000823613">
    <property type="component" value="Unassembled WGS sequence"/>
</dbReference>
<dbReference type="Gene3D" id="2.60.40.1080">
    <property type="match status" value="2"/>
</dbReference>
<dbReference type="EMBL" id="JADIMY010000075">
    <property type="protein sequence ID" value="MBO8427600.1"/>
    <property type="molecule type" value="Genomic_DNA"/>
</dbReference>
<keyword evidence="2" id="KW-0732">Signal</keyword>
<dbReference type="PROSITE" id="PS51257">
    <property type="entry name" value="PROKAR_LIPOPROTEIN"/>
    <property type="match status" value="1"/>
</dbReference>
<reference evidence="4" key="2">
    <citation type="journal article" date="2021" name="PeerJ">
        <title>Extensive microbial diversity within the chicken gut microbiome revealed by metagenomics and culture.</title>
        <authorList>
            <person name="Gilroy R."/>
            <person name="Ravi A."/>
            <person name="Getino M."/>
            <person name="Pursley I."/>
            <person name="Horton D.L."/>
            <person name="Alikhan N.F."/>
            <person name="Baker D."/>
            <person name="Gharbi K."/>
            <person name="Hall N."/>
            <person name="Watson M."/>
            <person name="Adriaenssens E.M."/>
            <person name="Foster-Nyarko E."/>
            <person name="Jarju S."/>
            <person name="Secka A."/>
            <person name="Antonio M."/>
            <person name="Oren A."/>
            <person name="Chaudhuri R.R."/>
            <person name="La Ragione R."/>
            <person name="Hildebrand F."/>
            <person name="Pallen M.J."/>
        </authorList>
    </citation>
    <scope>NUCLEOTIDE SEQUENCE</scope>
    <source>
        <strain evidence="4">11159</strain>
    </source>
</reference>
<accession>A0A9D9DK35</accession>
<reference evidence="4" key="1">
    <citation type="submission" date="2020-10" db="EMBL/GenBank/DDBJ databases">
        <authorList>
            <person name="Gilroy R."/>
        </authorList>
    </citation>
    <scope>NUCLEOTIDE SEQUENCE</scope>
    <source>
        <strain evidence="4">11159</strain>
    </source>
</reference>
<feature type="domain" description="BIG2" evidence="3">
    <location>
        <begin position="116"/>
        <end position="191"/>
    </location>
</feature>
<evidence type="ECO:0000313" key="4">
    <source>
        <dbReference type="EMBL" id="MBO8427600.1"/>
    </source>
</evidence>
<comment type="caution">
    <text evidence="4">The sequence shown here is derived from an EMBL/GenBank/DDBJ whole genome shotgun (WGS) entry which is preliminary data.</text>
</comment>
<feature type="domain" description="BIG2" evidence="3">
    <location>
        <begin position="34"/>
        <end position="110"/>
    </location>
</feature>
<dbReference type="InterPro" id="IPR008964">
    <property type="entry name" value="Invasin/intimin_cell_adhesion"/>
</dbReference>
<evidence type="ECO:0000259" key="3">
    <source>
        <dbReference type="SMART" id="SM00635"/>
    </source>
</evidence>
<dbReference type="AlphaFoldDB" id="A0A9D9DK35"/>
<dbReference type="SMART" id="SM00635">
    <property type="entry name" value="BID_2"/>
    <property type="match status" value="2"/>
</dbReference>